<sequence length="320" mass="32997">MWVRLVLGTAFAAIGLLACSSSDSNTDKGGDGGGGDSVITAESACANYAQSRCAEVNGCTPRAFNANYADMNACLTRIQAVCKTSLAAPGTGKTAAKVDECAKSLKPDQCDRVRYNQPPEACKVSVGTLDDGAPCGDPSQCKGRYCKKAEGSTCGVCATVGQSGAVCDGDEACDEGFLCSAGKCAKICAENETCEGDNRVCGNLHMLDRDTKKCIPRLGEGQACSSAKRCSIADSLYCNENTRVCTRFEYVGVGQACGTNEQTKVFTGCRASSCSEQTPKTCLADLPEGAKCDAKGGAACALPGVCENGVCKKPDPANCK</sequence>
<gene>
    <name evidence="1" type="ORF">LVJ94_42000</name>
</gene>
<accession>A0ABZ2L2J8</accession>
<protein>
    <recommendedName>
        <fullName evidence="3">Dickkopf N-terminal cysteine-rich domain-containing protein</fullName>
    </recommendedName>
</protein>
<dbReference type="PROSITE" id="PS51257">
    <property type="entry name" value="PROKAR_LIPOPROTEIN"/>
    <property type="match status" value="1"/>
</dbReference>
<evidence type="ECO:0008006" key="3">
    <source>
        <dbReference type="Google" id="ProtNLM"/>
    </source>
</evidence>
<keyword evidence="2" id="KW-1185">Reference proteome</keyword>
<dbReference type="EMBL" id="CP089983">
    <property type="protein sequence ID" value="WXB03465.1"/>
    <property type="molecule type" value="Genomic_DNA"/>
</dbReference>
<dbReference type="RefSeq" id="WP_394833094.1">
    <property type="nucleotide sequence ID" value="NZ_CP089929.1"/>
</dbReference>
<name>A0ABZ2L2J8_9BACT</name>
<proteinExistence type="predicted"/>
<organism evidence="1 2">
    <name type="scientific">Pendulispora rubella</name>
    <dbReference type="NCBI Taxonomy" id="2741070"/>
    <lineage>
        <taxon>Bacteria</taxon>
        <taxon>Pseudomonadati</taxon>
        <taxon>Myxococcota</taxon>
        <taxon>Myxococcia</taxon>
        <taxon>Myxococcales</taxon>
        <taxon>Sorangiineae</taxon>
        <taxon>Pendulisporaceae</taxon>
        <taxon>Pendulispora</taxon>
    </lineage>
</organism>
<evidence type="ECO:0000313" key="1">
    <source>
        <dbReference type="EMBL" id="WXB03465.1"/>
    </source>
</evidence>
<dbReference type="Proteomes" id="UP001374803">
    <property type="component" value="Chromosome"/>
</dbReference>
<reference evidence="1" key="1">
    <citation type="submission" date="2021-12" db="EMBL/GenBank/DDBJ databases">
        <title>Discovery of the Pendulisporaceae a myxobacterial family with distinct sporulation behavior and unique specialized metabolism.</title>
        <authorList>
            <person name="Garcia R."/>
            <person name="Popoff A."/>
            <person name="Bader C.D."/>
            <person name="Loehr J."/>
            <person name="Walesch S."/>
            <person name="Walt C."/>
            <person name="Boldt J."/>
            <person name="Bunk B."/>
            <person name="Haeckl F.J.F.P.J."/>
            <person name="Gunesch A.P."/>
            <person name="Birkelbach J."/>
            <person name="Nuebel U."/>
            <person name="Pietschmann T."/>
            <person name="Bach T."/>
            <person name="Mueller R."/>
        </authorList>
    </citation>
    <scope>NUCLEOTIDE SEQUENCE</scope>
    <source>
        <strain evidence="1">MSr11367</strain>
    </source>
</reference>
<evidence type="ECO:0000313" key="2">
    <source>
        <dbReference type="Proteomes" id="UP001374803"/>
    </source>
</evidence>